<dbReference type="InterPro" id="IPR036188">
    <property type="entry name" value="FAD/NAD-bd_sf"/>
</dbReference>
<dbReference type="SUPFAM" id="SSF51905">
    <property type="entry name" value="FAD/NAD(P)-binding domain"/>
    <property type="match status" value="1"/>
</dbReference>
<keyword evidence="2" id="KW-1185">Reference proteome</keyword>
<accession>A0A1I3I1F2</accession>
<gene>
    <name evidence="1" type="ORF">SAMN05216275_103104</name>
</gene>
<dbReference type="Proteomes" id="UP000199111">
    <property type="component" value="Unassembled WGS sequence"/>
</dbReference>
<dbReference type="Gene3D" id="3.50.50.60">
    <property type="entry name" value="FAD/NAD(P)-binding domain"/>
    <property type="match status" value="1"/>
</dbReference>
<dbReference type="Gene3D" id="3.30.9.30">
    <property type="match status" value="1"/>
</dbReference>
<evidence type="ECO:0000313" key="2">
    <source>
        <dbReference type="Proteomes" id="UP000199111"/>
    </source>
</evidence>
<name>A0A1I3I1F2_9ACTN</name>
<dbReference type="AlphaFoldDB" id="A0A1I3I1F2"/>
<organism evidence="1 2">
    <name type="scientific">Streptosporangium canum</name>
    <dbReference type="NCBI Taxonomy" id="324952"/>
    <lineage>
        <taxon>Bacteria</taxon>
        <taxon>Bacillati</taxon>
        <taxon>Actinomycetota</taxon>
        <taxon>Actinomycetes</taxon>
        <taxon>Streptosporangiales</taxon>
        <taxon>Streptosporangiaceae</taxon>
        <taxon>Streptosporangium</taxon>
    </lineage>
</organism>
<evidence type="ECO:0000313" key="1">
    <source>
        <dbReference type="EMBL" id="SFI41845.1"/>
    </source>
</evidence>
<reference evidence="2" key="1">
    <citation type="submission" date="2016-10" db="EMBL/GenBank/DDBJ databases">
        <authorList>
            <person name="Varghese N."/>
            <person name="Submissions S."/>
        </authorList>
    </citation>
    <scope>NUCLEOTIDE SEQUENCE [LARGE SCALE GENOMIC DNA]</scope>
    <source>
        <strain evidence="2">CGMCC 4.2126</strain>
    </source>
</reference>
<protein>
    <submittedName>
        <fullName evidence="1">Uncharacterized protein</fullName>
    </submittedName>
</protein>
<sequence>MEVGPGNGGRGRIRMRVLIAGGGIGGRTAAPGRHAAGIECVAAESAVELRPPGAGIDLRPHAAGELAGLGRGDGLAEVGVRTGFQTRIGRSGGTILALPRGRTSRSAGSR</sequence>
<dbReference type="EMBL" id="FOQY01000003">
    <property type="protein sequence ID" value="SFI41845.1"/>
    <property type="molecule type" value="Genomic_DNA"/>
</dbReference>
<proteinExistence type="predicted"/>